<dbReference type="OrthoDB" id="2998253at2759"/>
<evidence type="ECO:0000313" key="1">
    <source>
        <dbReference type="EMBL" id="KZT36131.1"/>
    </source>
</evidence>
<name>A0A166B9I6_9AGAM</name>
<accession>A0A166B9I6</accession>
<protein>
    <submittedName>
        <fullName evidence="1">Uncharacterized protein</fullName>
    </submittedName>
</protein>
<proteinExistence type="predicted"/>
<dbReference type="STRING" id="1314776.A0A166B9I6"/>
<dbReference type="AlphaFoldDB" id="A0A166B9I6"/>
<gene>
    <name evidence="1" type="ORF">SISSUDRAFT_93145</name>
</gene>
<evidence type="ECO:0000313" key="2">
    <source>
        <dbReference type="Proteomes" id="UP000076798"/>
    </source>
</evidence>
<dbReference type="Gene3D" id="1.20.1280.50">
    <property type="match status" value="1"/>
</dbReference>
<keyword evidence="2" id="KW-1185">Reference proteome</keyword>
<sequence length="247" mass="28131">MHHQIAATETRELLIELETCVARGLQSHLIGGQSGRKVEDVEQAIGQIEGHLSVFLKQQRNSATPIGRLSNELILEILQYSTLDDDKYIHLSHKKTRLNVAFSLCTRWWRIAVNTPSLWTTICLPMDPNLFRLFRDRSDTLPLKIYLSTRNLKRNESPEASMGDPLPQLLPRLSRLYVDWDDGDYDDFCTFLSTHIGHTELPCLTSLTVEAVGAEWGGDVYKINAPNLSEYRFNGMSDQLKSLISFL</sequence>
<reference evidence="1 2" key="1">
    <citation type="journal article" date="2016" name="Mol. Biol. Evol.">
        <title>Comparative Genomics of Early-Diverging Mushroom-Forming Fungi Provides Insights into the Origins of Lignocellulose Decay Capabilities.</title>
        <authorList>
            <person name="Nagy L.G."/>
            <person name="Riley R."/>
            <person name="Tritt A."/>
            <person name="Adam C."/>
            <person name="Daum C."/>
            <person name="Floudas D."/>
            <person name="Sun H."/>
            <person name="Yadav J.S."/>
            <person name="Pangilinan J."/>
            <person name="Larsson K.H."/>
            <person name="Matsuura K."/>
            <person name="Barry K."/>
            <person name="Labutti K."/>
            <person name="Kuo R."/>
            <person name="Ohm R.A."/>
            <person name="Bhattacharya S.S."/>
            <person name="Shirouzu T."/>
            <person name="Yoshinaga Y."/>
            <person name="Martin F.M."/>
            <person name="Grigoriev I.V."/>
            <person name="Hibbett D.S."/>
        </authorList>
    </citation>
    <scope>NUCLEOTIDE SEQUENCE [LARGE SCALE GENOMIC DNA]</scope>
    <source>
        <strain evidence="1 2">HHB10207 ss-3</strain>
    </source>
</reference>
<dbReference type="EMBL" id="KV428116">
    <property type="protein sequence ID" value="KZT36131.1"/>
    <property type="molecule type" value="Genomic_DNA"/>
</dbReference>
<organism evidence="1 2">
    <name type="scientific">Sistotremastrum suecicum HHB10207 ss-3</name>
    <dbReference type="NCBI Taxonomy" id="1314776"/>
    <lineage>
        <taxon>Eukaryota</taxon>
        <taxon>Fungi</taxon>
        <taxon>Dikarya</taxon>
        <taxon>Basidiomycota</taxon>
        <taxon>Agaricomycotina</taxon>
        <taxon>Agaricomycetes</taxon>
        <taxon>Sistotremastrales</taxon>
        <taxon>Sistotremastraceae</taxon>
        <taxon>Sistotremastrum</taxon>
    </lineage>
</organism>
<dbReference type="Proteomes" id="UP000076798">
    <property type="component" value="Unassembled WGS sequence"/>
</dbReference>